<dbReference type="Proteomes" id="UP001278050">
    <property type="component" value="Unassembled WGS sequence"/>
</dbReference>
<protein>
    <submittedName>
        <fullName evidence="4">Uncharacterized protein</fullName>
    </submittedName>
</protein>
<gene>
    <name evidence="4" type="ORF">SAMN05216575_10168</name>
    <name evidence="3" type="ORF">SIM71_03570</name>
</gene>
<reference evidence="4 5" key="1">
    <citation type="submission" date="2016-10" db="EMBL/GenBank/DDBJ databases">
        <authorList>
            <person name="de Groot N.N."/>
        </authorList>
    </citation>
    <scope>NUCLEOTIDE SEQUENCE [LARGE SCALE GENOMIC DNA]</scope>
    <source>
        <strain evidence="4 5">JCM 10630</strain>
    </source>
</reference>
<name>A0A1G6SVX3_9GAMM</name>
<reference evidence="3 6" key="2">
    <citation type="submission" date="2023-11" db="EMBL/GenBank/DDBJ databases">
        <title>MicrobeMod: A computational toolkit for identifying prokaryotic methylation and restriction-modification with nanopore sequencing.</title>
        <authorList>
            <person name="Crits-Christoph A."/>
            <person name="Kang S.C."/>
            <person name="Lee H."/>
            <person name="Ostrov N."/>
        </authorList>
    </citation>
    <scope>NUCLEOTIDE SEQUENCE [LARGE SCALE GENOMIC DNA]</scope>
    <source>
        <strain evidence="3 6">ATCC BAA-571</strain>
    </source>
</reference>
<keyword evidence="6" id="KW-1185">Reference proteome</keyword>
<dbReference type="RefSeq" id="WP_074674923.1">
    <property type="nucleotide sequence ID" value="NZ_CBCSET010000001.1"/>
</dbReference>
<dbReference type="EMBL" id="FNAE01000001">
    <property type="protein sequence ID" value="SDD20285.1"/>
    <property type="molecule type" value="Genomic_DNA"/>
</dbReference>
<feature type="region of interest" description="Disordered" evidence="2">
    <location>
        <begin position="113"/>
        <end position="154"/>
    </location>
</feature>
<feature type="coiled-coil region" evidence="1">
    <location>
        <begin position="181"/>
        <end position="212"/>
    </location>
</feature>
<proteinExistence type="predicted"/>
<evidence type="ECO:0000313" key="5">
    <source>
        <dbReference type="Proteomes" id="UP000182413"/>
    </source>
</evidence>
<evidence type="ECO:0000313" key="3">
    <source>
        <dbReference type="EMBL" id="MDX5991130.1"/>
    </source>
</evidence>
<sequence>MKDEREPLEHEQALLAHFRAHGSGEPSAELDTRILAAASMAAREARQSDTTEAEPGWAQRLHHWLFGSGRQRWSVAVAGLACVGIGVSLTWRTLEQTPDAFDAVPPSVAMSPAAPAPMAAKRAAEEQAAAPMAAPQERMRSQAMARQAPSADMAEAPMASSAALAPMAELVIQSEPREALLRLLELRKAGEQEEAQRLLEQLKADYPQLDIEAELAHLATEPPSE</sequence>
<evidence type="ECO:0000313" key="6">
    <source>
        <dbReference type="Proteomes" id="UP001278050"/>
    </source>
</evidence>
<evidence type="ECO:0000256" key="2">
    <source>
        <dbReference type="SAM" id="MobiDB-lite"/>
    </source>
</evidence>
<evidence type="ECO:0000313" key="4">
    <source>
        <dbReference type="EMBL" id="SDD20285.1"/>
    </source>
</evidence>
<dbReference type="Proteomes" id="UP000182413">
    <property type="component" value="Unassembled WGS sequence"/>
</dbReference>
<feature type="compositionally biased region" description="Low complexity" evidence="2">
    <location>
        <begin position="113"/>
        <end position="136"/>
    </location>
</feature>
<evidence type="ECO:0000256" key="1">
    <source>
        <dbReference type="SAM" id="Coils"/>
    </source>
</evidence>
<accession>A0A1G6SVX3</accession>
<dbReference type="EMBL" id="JAWXXP010000001">
    <property type="protein sequence ID" value="MDX5991130.1"/>
    <property type="molecule type" value="Genomic_DNA"/>
</dbReference>
<organism evidence="4 5">
    <name type="scientific">Ectopseudomonas alcaliphila</name>
    <dbReference type="NCBI Taxonomy" id="101564"/>
    <lineage>
        <taxon>Bacteria</taxon>
        <taxon>Pseudomonadati</taxon>
        <taxon>Pseudomonadota</taxon>
        <taxon>Gammaproteobacteria</taxon>
        <taxon>Pseudomonadales</taxon>
        <taxon>Pseudomonadaceae</taxon>
        <taxon>Ectopseudomonas</taxon>
    </lineage>
</organism>
<keyword evidence="1" id="KW-0175">Coiled coil</keyword>
<dbReference type="OrthoDB" id="6891789at2"/>
<dbReference type="AlphaFoldDB" id="A0A1G6SVX3"/>